<dbReference type="RefSeq" id="WP_382053409.1">
    <property type="nucleotide sequence ID" value="NZ_BAAATG010000017.1"/>
</dbReference>
<protein>
    <submittedName>
        <fullName evidence="3">Uncharacterized protein</fullName>
    </submittedName>
</protein>
<dbReference type="PANTHER" id="PTHR42305:SF1">
    <property type="entry name" value="MEMBRANE PROTEIN RV1733C-RELATED"/>
    <property type="match status" value="1"/>
</dbReference>
<evidence type="ECO:0000313" key="3">
    <source>
        <dbReference type="EMBL" id="MFC5241866.1"/>
    </source>
</evidence>
<keyword evidence="4" id="KW-1185">Reference proteome</keyword>
<sequence length="201" mass="22045">MSTRSSPYASGPLPPRGDETSKGHNPLVRMSDRVEFWLHRVLMAVLVVGLPVAGLVVGRTTYESSIRTVRTQSAERQQVSARVMSVTENVGQAVKEQAQVRWTDSSGAVRTATALLKPGMTEGATVRIWVDRDGTVTGPPLTKRQALANGWFAGGITVISGTAGVFLTRAGVRLVLDRRRYAQWDTEWDLVEPGWAGRFRR</sequence>
<organism evidence="3 4">
    <name type="scientific">Streptomyces atrovirens</name>
    <dbReference type="NCBI Taxonomy" id="285556"/>
    <lineage>
        <taxon>Bacteria</taxon>
        <taxon>Bacillati</taxon>
        <taxon>Actinomycetota</taxon>
        <taxon>Actinomycetes</taxon>
        <taxon>Kitasatosporales</taxon>
        <taxon>Streptomycetaceae</taxon>
        <taxon>Streptomyces</taxon>
    </lineage>
</organism>
<keyword evidence="2" id="KW-1133">Transmembrane helix</keyword>
<feature type="region of interest" description="Disordered" evidence="1">
    <location>
        <begin position="1"/>
        <end position="26"/>
    </location>
</feature>
<keyword evidence="2" id="KW-0812">Transmembrane</keyword>
<evidence type="ECO:0000256" key="2">
    <source>
        <dbReference type="SAM" id="Phobius"/>
    </source>
</evidence>
<dbReference type="Proteomes" id="UP001596035">
    <property type="component" value="Unassembled WGS sequence"/>
</dbReference>
<dbReference type="InterPro" id="IPR039708">
    <property type="entry name" value="MT1774/Rv1733c-like"/>
</dbReference>
<evidence type="ECO:0000313" key="4">
    <source>
        <dbReference type="Proteomes" id="UP001596035"/>
    </source>
</evidence>
<reference evidence="4" key="1">
    <citation type="journal article" date="2019" name="Int. J. Syst. Evol. Microbiol.">
        <title>The Global Catalogue of Microorganisms (GCM) 10K type strain sequencing project: providing services to taxonomists for standard genome sequencing and annotation.</title>
        <authorList>
            <consortium name="The Broad Institute Genomics Platform"/>
            <consortium name="The Broad Institute Genome Sequencing Center for Infectious Disease"/>
            <person name="Wu L."/>
            <person name="Ma J."/>
        </authorList>
    </citation>
    <scope>NUCLEOTIDE SEQUENCE [LARGE SCALE GENOMIC DNA]</scope>
    <source>
        <strain evidence="4">CGMCC 4.7131</strain>
    </source>
</reference>
<feature type="transmembrane region" description="Helical" evidence="2">
    <location>
        <begin position="37"/>
        <end position="57"/>
    </location>
</feature>
<proteinExistence type="predicted"/>
<comment type="caution">
    <text evidence="3">The sequence shown here is derived from an EMBL/GenBank/DDBJ whole genome shotgun (WGS) entry which is preliminary data.</text>
</comment>
<dbReference type="EMBL" id="JBHSKN010000016">
    <property type="protein sequence ID" value="MFC5241866.1"/>
    <property type="molecule type" value="Genomic_DNA"/>
</dbReference>
<accession>A0ABW0DTK0</accession>
<name>A0ABW0DTK0_9ACTN</name>
<dbReference type="PANTHER" id="PTHR42305">
    <property type="entry name" value="MEMBRANE PROTEIN RV1733C-RELATED"/>
    <property type="match status" value="1"/>
</dbReference>
<evidence type="ECO:0000256" key="1">
    <source>
        <dbReference type="SAM" id="MobiDB-lite"/>
    </source>
</evidence>
<keyword evidence="2" id="KW-0472">Membrane</keyword>
<gene>
    <name evidence="3" type="ORF">ACFPWV_18380</name>
</gene>